<organism evidence="1 3">
    <name type="scientific">Plasmodium ovale wallikeri</name>
    <dbReference type="NCBI Taxonomy" id="864142"/>
    <lineage>
        <taxon>Eukaryota</taxon>
        <taxon>Sar</taxon>
        <taxon>Alveolata</taxon>
        <taxon>Apicomplexa</taxon>
        <taxon>Aconoidasida</taxon>
        <taxon>Haemosporida</taxon>
        <taxon>Plasmodiidae</taxon>
        <taxon>Plasmodium</taxon>
        <taxon>Plasmodium (Plasmodium)</taxon>
    </lineage>
</organism>
<proteinExistence type="predicted"/>
<dbReference type="EMBL" id="FLRD01000135">
    <property type="protein sequence ID" value="SBT44658.1"/>
    <property type="molecule type" value="Genomic_DNA"/>
</dbReference>
<dbReference type="Proteomes" id="UP000078550">
    <property type="component" value="Unassembled WGS sequence"/>
</dbReference>
<reference evidence="1" key="1">
    <citation type="submission" date="2016-05" db="EMBL/GenBank/DDBJ databases">
        <authorList>
            <person name="Lavstsen T."/>
            <person name="Jespersen J.S."/>
        </authorList>
    </citation>
    <scope>NUCLEOTIDE SEQUENCE [LARGE SCALE GENOMIC DNA]</scope>
</reference>
<sequence length="82" mass="9135">MNALGTIASEVSSYDEYVASTAIKKSKALRMKGKQTVPQPYDMLNWMRPRVRMLITGNSVGKHGRTYAATRGRMYLTNCGCT</sequence>
<protein>
    <submittedName>
        <fullName evidence="1">Uncharacterized protein</fullName>
    </submittedName>
</protein>
<evidence type="ECO:0000313" key="3">
    <source>
        <dbReference type="Proteomes" id="UP000078550"/>
    </source>
</evidence>
<accession>A0A1A8YMP9</accession>
<gene>
    <name evidence="2" type="ORF">POVWA1_050270</name>
    <name evidence="1" type="ORF">POVWA2_011630</name>
</gene>
<dbReference type="EMBL" id="FLRE01000042">
    <property type="protein sequence ID" value="SBT32815.1"/>
    <property type="molecule type" value="Genomic_DNA"/>
</dbReference>
<name>A0A1A8YMP9_PLAOA</name>
<evidence type="ECO:0000313" key="1">
    <source>
        <dbReference type="EMBL" id="SBT32815.1"/>
    </source>
</evidence>
<reference evidence="3 4" key="2">
    <citation type="submission" date="2016-05" db="EMBL/GenBank/DDBJ databases">
        <authorList>
            <person name="Naeem Raeece"/>
        </authorList>
    </citation>
    <scope>NUCLEOTIDE SEQUENCE [LARGE SCALE GENOMIC DNA]</scope>
</reference>
<keyword evidence="4" id="KW-1185">Reference proteome</keyword>
<evidence type="ECO:0000313" key="2">
    <source>
        <dbReference type="EMBL" id="SBT44658.1"/>
    </source>
</evidence>
<dbReference type="AlphaFoldDB" id="A0A1A8YMP9"/>
<evidence type="ECO:0000313" key="4">
    <source>
        <dbReference type="Proteomes" id="UP000078555"/>
    </source>
</evidence>
<dbReference type="Proteomes" id="UP000078555">
    <property type="component" value="Unassembled WGS sequence"/>
</dbReference>